<comment type="catalytic activity">
    <reaction evidence="1">
        <text>ATP + protein L-histidine = ADP + protein N-phospho-L-histidine.</text>
        <dbReference type="EC" id="2.7.13.3"/>
    </reaction>
</comment>
<protein>
    <recommendedName>
        <fullName evidence="3">histidine kinase</fullName>
        <ecNumber evidence="3">2.7.13.3</ecNumber>
    </recommendedName>
</protein>
<dbReference type="SUPFAM" id="SSF55874">
    <property type="entry name" value="ATPase domain of HSP90 chaperone/DNA topoisomerase II/histidine kinase"/>
    <property type="match status" value="1"/>
</dbReference>
<comment type="caution">
    <text evidence="13">The sequence shown here is derived from an EMBL/GenBank/DDBJ whole genome shotgun (WGS) entry which is preliminary data.</text>
</comment>
<keyword evidence="6 11" id="KW-0812">Transmembrane</keyword>
<evidence type="ECO:0000256" key="3">
    <source>
        <dbReference type="ARBA" id="ARBA00012438"/>
    </source>
</evidence>
<evidence type="ECO:0000256" key="1">
    <source>
        <dbReference type="ARBA" id="ARBA00000085"/>
    </source>
</evidence>
<keyword evidence="10 11" id="KW-0472">Membrane</keyword>
<feature type="transmembrane region" description="Helical" evidence="11">
    <location>
        <begin position="9"/>
        <end position="30"/>
    </location>
</feature>
<comment type="subcellular location">
    <subcellularLocation>
        <location evidence="2">Cell membrane</location>
        <topology evidence="2">Multi-pass membrane protein</topology>
    </subcellularLocation>
</comment>
<proteinExistence type="predicted"/>
<evidence type="ECO:0000256" key="4">
    <source>
        <dbReference type="ARBA" id="ARBA00022475"/>
    </source>
</evidence>
<evidence type="ECO:0000256" key="5">
    <source>
        <dbReference type="ARBA" id="ARBA00022679"/>
    </source>
</evidence>
<dbReference type="InterPro" id="IPR003594">
    <property type="entry name" value="HATPase_dom"/>
</dbReference>
<name>A0A1E8GPJ3_9LACT</name>
<reference evidence="14" key="1">
    <citation type="submission" date="2016-09" db="EMBL/GenBank/DDBJ databases">
        <title>Draft genome sequence of a novel species of the family Streptococcaceae isolated from flowers.</title>
        <authorList>
            <person name="Chuah L.-O."/>
            <person name="Yap K.-P."/>
            <person name="Thong K.L."/>
            <person name="Liong M.T."/>
            <person name="Ahmad R."/>
            <person name="Rusul G."/>
        </authorList>
    </citation>
    <scope>NUCLEOTIDE SEQUENCE [LARGE SCALE GENOMIC DNA]</scope>
    <source>
        <strain evidence="14">DF1</strain>
    </source>
</reference>
<keyword evidence="5" id="KW-0808">Transferase</keyword>
<dbReference type="STRING" id="1859473.BG261_09890"/>
<keyword evidence="9" id="KW-0902">Two-component regulatory system</keyword>
<dbReference type="GO" id="GO:0016036">
    <property type="term" value="P:cellular response to phosphate starvation"/>
    <property type="evidence" value="ECO:0007669"/>
    <property type="project" value="TreeGrafter"/>
</dbReference>
<evidence type="ECO:0000313" key="13">
    <source>
        <dbReference type="EMBL" id="OFI49946.1"/>
    </source>
</evidence>
<dbReference type="EMBL" id="MKIR01000004">
    <property type="protein sequence ID" value="OFI49946.1"/>
    <property type="molecule type" value="Genomic_DNA"/>
</dbReference>
<dbReference type="InterPro" id="IPR050351">
    <property type="entry name" value="BphY/WalK/GraS-like"/>
</dbReference>
<evidence type="ECO:0000256" key="9">
    <source>
        <dbReference type="ARBA" id="ARBA00023012"/>
    </source>
</evidence>
<dbReference type="InterPro" id="IPR036890">
    <property type="entry name" value="HATPase_C_sf"/>
</dbReference>
<dbReference type="SMART" id="SM00387">
    <property type="entry name" value="HATPase_c"/>
    <property type="match status" value="1"/>
</dbReference>
<evidence type="ECO:0000256" key="11">
    <source>
        <dbReference type="SAM" id="Phobius"/>
    </source>
</evidence>
<dbReference type="AlphaFoldDB" id="A0A1E8GPJ3"/>
<sequence length="290" mass="33864">MKQYLKEKFFLVWTLALVFVIYLLTFSLWHLKLEPLINATMLGGLFVLFFLFFDYRKWSKEKRKLKLLEDELKNVTNRLEDVVLFDKNLTDIVRIWSHQMKVPLASIDLMVQTNDVDNTVLKNQVFQVDNYLNILLEYLRLNNISTDYRFDKFDAKDVVTSLVKKYASQFIAKDLTVEITGNWILVTDKRWFSVALEQIINNAVKYTNSGSVRFILEDKSLTIEDTGIGILSEDIPRLFEHGFTGYNGRLEKKSTGLGLYLSKTILDKLDFQIMIESQVDKGTEVIINKK</sequence>
<evidence type="ECO:0000256" key="10">
    <source>
        <dbReference type="ARBA" id="ARBA00023136"/>
    </source>
</evidence>
<organism evidence="13 14">
    <name type="scientific">Floricoccus tropicus</name>
    <dbReference type="NCBI Taxonomy" id="1859473"/>
    <lineage>
        <taxon>Bacteria</taxon>
        <taxon>Bacillati</taxon>
        <taxon>Bacillota</taxon>
        <taxon>Bacilli</taxon>
        <taxon>Lactobacillales</taxon>
        <taxon>Streptococcaceae</taxon>
        <taxon>Floricoccus</taxon>
    </lineage>
</organism>
<evidence type="ECO:0000313" key="14">
    <source>
        <dbReference type="Proteomes" id="UP000178622"/>
    </source>
</evidence>
<dbReference type="EC" id="2.7.13.3" evidence="3"/>
<dbReference type="Gene3D" id="3.30.565.10">
    <property type="entry name" value="Histidine kinase-like ATPase, C-terminal domain"/>
    <property type="match status" value="1"/>
</dbReference>
<evidence type="ECO:0000256" key="6">
    <source>
        <dbReference type="ARBA" id="ARBA00022692"/>
    </source>
</evidence>
<accession>A0A1E8GPJ3</accession>
<feature type="domain" description="Histidine kinase" evidence="12">
    <location>
        <begin position="95"/>
        <end position="290"/>
    </location>
</feature>
<dbReference type="PANTHER" id="PTHR45453">
    <property type="entry name" value="PHOSPHATE REGULON SENSOR PROTEIN PHOR"/>
    <property type="match status" value="1"/>
</dbReference>
<dbReference type="PROSITE" id="PS50109">
    <property type="entry name" value="HIS_KIN"/>
    <property type="match status" value="1"/>
</dbReference>
<dbReference type="InterPro" id="IPR005467">
    <property type="entry name" value="His_kinase_dom"/>
</dbReference>
<dbReference type="Proteomes" id="UP000178622">
    <property type="component" value="Unassembled WGS sequence"/>
</dbReference>
<evidence type="ECO:0000256" key="8">
    <source>
        <dbReference type="ARBA" id="ARBA00022989"/>
    </source>
</evidence>
<dbReference type="GO" id="GO:0000155">
    <property type="term" value="F:phosphorelay sensor kinase activity"/>
    <property type="evidence" value="ECO:0007669"/>
    <property type="project" value="TreeGrafter"/>
</dbReference>
<dbReference type="RefSeq" id="WP_070791610.1">
    <property type="nucleotide sequence ID" value="NZ_MKIR01000004.1"/>
</dbReference>
<keyword evidence="14" id="KW-1185">Reference proteome</keyword>
<evidence type="ECO:0000256" key="2">
    <source>
        <dbReference type="ARBA" id="ARBA00004651"/>
    </source>
</evidence>
<dbReference type="OrthoDB" id="9780487at2"/>
<keyword evidence="7 13" id="KW-0418">Kinase</keyword>
<dbReference type="Pfam" id="PF02518">
    <property type="entry name" value="HATPase_c"/>
    <property type="match status" value="1"/>
</dbReference>
<feature type="transmembrane region" description="Helical" evidence="11">
    <location>
        <begin position="36"/>
        <end position="55"/>
    </location>
</feature>
<dbReference type="GO" id="GO:0005886">
    <property type="term" value="C:plasma membrane"/>
    <property type="evidence" value="ECO:0007669"/>
    <property type="project" value="UniProtKB-SubCell"/>
</dbReference>
<evidence type="ECO:0000259" key="12">
    <source>
        <dbReference type="PROSITE" id="PS50109"/>
    </source>
</evidence>
<keyword evidence="8 11" id="KW-1133">Transmembrane helix</keyword>
<keyword evidence="4" id="KW-1003">Cell membrane</keyword>
<evidence type="ECO:0000256" key="7">
    <source>
        <dbReference type="ARBA" id="ARBA00022777"/>
    </source>
</evidence>
<dbReference type="PANTHER" id="PTHR45453:SF2">
    <property type="entry name" value="HISTIDINE KINASE"/>
    <property type="match status" value="1"/>
</dbReference>
<gene>
    <name evidence="13" type="ORF">BG261_09890</name>
</gene>
<dbReference type="GO" id="GO:0004721">
    <property type="term" value="F:phosphoprotein phosphatase activity"/>
    <property type="evidence" value="ECO:0007669"/>
    <property type="project" value="TreeGrafter"/>
</dbReference>